<reference evidence="2 3" key="1">
    <citation type="journal article" date="2018" name="BMC Genomics">
        <title>Genomic comparison of Trypanosoma conorhini and Trypanosoma rangeli to Trypanosoma cruzi strains of high and low virulence.</title>
        <authorList>
            <person name="Bradwell K.R."/>
            <person name="Koparde V.N."/>
            <person name="Matveyev A.V."/>
            <person name="Serrano M.G."/>
            <person name="Alves J.M."/>
            <person name="Parikh H."/>
            <person name="Huang B."/>
            <person name="Lee V."/>
            <person name="Espinosa-Alvarez O."/>
            <person name="Ortiz P.A."/>
            <person name="Costa-Martins A.G."/>
            <person name="Teixeira M.M."/>
            <person name="Buck G.A."/>
        </authorList>
    </citation>
    <scope>NUCLEOTIDE SEQUENCE [LARGE SCALE GENOMIC DNA]</scope>
    <source>
        <strain evidence="2 3">AM80</strain>
    </source>
</reference>
<gene>
    <name evidence="2" type="ORF">TraAM80_07361</name>
</gene>
<dbReference type="EMBL" id="MKGL01000302">
    <property type="protein sequence ID" value="RNF00895.1"/>
    <property type="molecule type" value="Genomic_DNA"/>
</dbReference>
<feature type="region of interest" description="Disordered" evidence="1">
    <location>
        <begin position="1"/>
        <end position="96"/>
    </location>
</feature>
<dbReference type="AlphaFoldDB" id="A0A422N610"/>
<proteinExistence type="predicted"/>
<evidence type="ECO:0000313" key="2">
    <source>
        <dbReference type="EMBL" id="RNF00895.1"/>
    </source>
</evidence>
<organism evidence="2 3">
    <name type="scientific">Trypanosoma rangeli</name>
    <dbReference type="NCBI Taxonomy" id="5698"/>
    <lineage>
        <taxon>Eukaryota</taxon>
        <taxon>Discoba</taxon>
        <taxon>Euglenozoa</taxon>
        <taxon>Kinetoplastea</taxon>
        <taxon>Metakinetoplastina</taxon>
        <taxon>Trypanosomatida</taxon>
        <taxon>Trypanosomatidae</taxon>
        <taxon>Trypanosoma</taxon>
        <taxon>Herpetosoma</taxon>
    </lineage>
</organism>
<sequence>PTPRKLMDISAGRPTHSPAFYVDTPAPIYRRQTAKPPQPASVAGPPQPREPSAGQFEAKIIVPKTAPAHALPRTPTPHAESPWSPQRPSGVAGSPAYRGYAAIHPAVQEGATVLG</sequence>
<feature type="non-terminal residue" evidence="2">
    <location>
        <position position="1"/>
    </location>
</feature>
<evidence type="ECO:0000313" key="3">
    <source>
        <dbReference type="Proteomes" id="UP000283634"/>
    </source>
</evidence>
<name>A0A422N610_TRYRA</name>
<protein>
    <submittedName>
        <fullName evidence="2">Uncharacterized protein</fullName>
    </submittedName>
</protein>
<evidence type="ECO:0000256" key="1">
    <source>
        <dbReference type="SAM" id="MobiDB-lite"/>
    </source>
</evidence>
<keyword evidence="3" id="KW-1185">Reference proteome</keyword>
<dbReference type="RefSeq" id="XP_029236024.1">
    <property type="nucleotide sequence ID" value="XM_029384156.1"/>
</dbReference>
<comment type="caution">
    <text evidence="2">The sequence shown here is derived from an EMBL/GenBank/DDBJ whole genome shotgun (WGS) entry which is preliminary data.</text>
</comment>
<dbReference type="Proteomes" id="UP000283634">
    <property type="component" value="Unassembled WGS sequence"/>
</dbReference>
<dbReference type="GeneID" id="40331294"/>
<accession>A0A422N610</accession>